<comment type="caution">
    <text evidence="2">The sequence shown here is derived from an EMBL/GenBank/DDBJ whole genome shotgun (WGS) entry which is preliminary data.</text>
</comment>
<name>A0ABD0UDN2_DENTH</name>
<dbReference type="AlphaFoldDB" id="A0ABD0UDN2"/>
<feature type="compositionally biased region" description="Basic and acidic residues" evidence="1">
    <location>
        <begin position="250"/>
        <end position="270"/>
    </location>
</feature>
<evidence type="ECO:0000256" key="1">
    <source>
        <dbReference type="SAM" id="MobiDB-lite"/>
    </source>
</evidence>
<gene>
    <name evidence="2" type="ORF">M5K25_018907</name>
</gene>
<feature type="compositionally biased region" description="Polar residues" evidence="1">
    <location>
        <begin position="671"/>
        <end position="680"/>
    </location>
</feature>
<feature type="region of interest" description="Disordered" evidence="1">
    <location>
        <begin position="224"/>
        <end position="278"/>
    </location>
</feature>
<feature type="compositionally biased region" description="Polar residues" evidence="1">
    <location>
        <begin position="554"/>
        <end position="565"/>
    </location>
</feature>
<dbReference type="Proteomes" id="UP001552299">
    <property type="component" value="Unassembled WGS sequence"/>
</dbReference>
<protein>
    <submittedName>
        <fullName evidence="2">Uncharacterized protein</fullName>
    </submittedName>
</protein>
<sequence length="747" mass="82661">MEARAWEVGGWASKEEVTASVQKSEPCIGYPYPHPPAYPPIPNGMGGYGYAHGLVGSNDDVTTDNYIDRILFQLTLAVEDSIPVGHCRIASRHPSSPPPATSSTDYTLRATCLLVVSLSFTSPVPPRHASKRVENQQRWRYQLLTGGQTKNPTHEGFGERIDEAKVGAYIPTTHVGGTARKVRTYKTLLVGGLEAFDFWMDIRLQKKTKEMQFRCCNSRKSPEHLAFKERRSRRQGSLAQVEAPHAISGDGRRSRTRERREQAPGDRDKGGLGAGRSSAQTLPLALSCSCSGRTGWRSRRQGRLVRLGVSHAAKSRSALPSLSLARSNARTKSFASLWSDWIDAQEAALSLPISLSLAPLGRTKAMTRRTESPRTLISLLSPFCRDPAIPTRVNCRKTGLLGGWIAISCDLSAVAARGNWNLASNSRKDFFCRNLALTPPIATKTTTLASGRYLMACPDIQMEMIKEFAAAVILLITESEHIIHNRMRRNLRIEEEIKSRDEREKLASFPRSREEKWNKLASFSNNPQGTEHGRGQQAAAQQTDTGNRARERPTGSSPANTQEANSHLEKRKSHGKSSRLPYLHQFSPGGKSSSPDEFALEHSTLPQRYLDQVLNETLLNPDLKFWKGMGKANRQQPNGHKKQGTEKPTGHGKANRQQPTGNRAREGQQGTGEANRQQPNGHRKQGTGRPTGSSPQEIGHGRTKAAAKKPNLRANNRKEAQTESQQQERSPNREPTKPQPTNKKLAL</sequence>
<organism evidence="2 3">
    <name type="scientific">Dendrobium thyrsiflorum</name>
    <name type="common">Pinecone-like raceme dendrobium</name>
    <name type="synonym">Orchid</name>
    <dbReference type="NCBI Taxonomy" id="117978"/>
    <lineage>
        <taxon>Eukaryota</taxon>
        <taxon>Viridiplantae</taxon>
        <taxon>Streptophyta</taxon>
        <taxon>Embryophyta</taxon>
        <taxon>Tracheophyta</taxon>
        <taxon>Spermatophyta</taxon>
        <taxon>Magnoliopsida</taxon>
        <taxon>Liliopsida</taxon>
        <taxon>Asparagales</taxon>
        <taxon>Orchidaceae</taxon>
        <taxon>Epidendroideae</taxon>
        <taxon>Malaxideae</taxon>
        <taxon>Dendrobiinae</taxon>
        <taxon>Dendrobium</taxon>
    </lineage>
</organism>
<evidence type="ECO:0000313" key="2">
    <source>
        <dbReference type="EMBL" id="KAL0910818.1"/>
    </source>
</evidence>
<accession>A0ABD0UDN2</accession>
<reference evidence="2 3" key="1">
    <citation type="journal article" date="2024" name="Plant Biotechnol. J.">
        <title>Dendrobium thyrsiflorum genome and its molecular insights into genes involved in important horticultural traits.</title>
        <authorList>
            <person name="Chen B."/>
            <person name="Wang J.Y."/>
            <person name="Zheng P.J."/>
            <person name="Li K.L."/>
            <person name="Liang Y.M."/>
            <person name="Chen X.F."/>
            <person name="Zhang C."/>
            <person name="Zhao X."/>
            <person name="He X."/>
            <person name="Zhang G.Q."/>
            <person name="Liu Z.J."/>
            <person name="Xu Q."/>
        </authorList>
    </citation>
    <scope>NUCLEOTIDE SEQUENCE [LARGE SCALE GENOMIC DNA]</scope>
    <source>
        <strain evidence="2">GZMU011</strain>
    </source>
</reference>
<feature type="compositionally biased region" description="Basic residues" evidence="1">
    <location>
        <begin position="701"/>
        <end position="711"/>
    </location>
</feature>
<evidence type="ECO:0000313" key="3">
    <source>
        <dbReference type="Proteomes" id="UP001552299"/>
    </source>
</evidence>
<dbReference type="EMBL" id="JANQDX010000015">
    <property type="protein sequence ID" value="KAL0910818.1"/>
    <property type="molecule type" value="Genomic_DNA"/>
</dbReference>
<keyword evidence="3" id="KW-1185">Reference proteome</keyword>
<feature type="region of interest" description="Disordered" evidence="1">
    <location>
        <begin position="522"/>
        <end position="598"/>
    </location>
</feature>
<feature type="region of interest" description="Disordered" evidence="1">
    <location>
        <begin position="629"/>
        <end position="747"/>
    </location>
</feature>
<proteinExistence type="predicted"/>